<protein>
    <recommendedName>
        <fullName evidence="4">Aldehyde dehydrogenase</fullName>
    </recommendedName>
</protein>
<organism evidence="9 10">
    <name type="scientific">Amycolatopsis echigonensis</name>
    <dbReference type="NCBI Taxonomy" id="2576905"/>
    <lineage>
        <taxon>Bacteria</taxon>
        <taxon>Bacillati</taxon>
        <taxon>Actinomycetota</taxon>
        <taxon>Actinomycetes</taxon>
        <taxon>Pseudonocardiales</taxon>
        <taxon>Pseudonocardiaceae</taxon>
        <taxon>Amycolatopsis</taxon>
    </lineage>
</organism>
<keyword evidence="3" id="KW-0520">NAD</keyword>
<dbReference type="InterPro" id="IPR012394">
    <property type="entry name" value="Aldehyde_DH_NAD(P)"/>
</dbReference>
<dbReference type="GO" id="GO:0006081">
    <property type="term" value="P:aldehyde metabolic process"/>
    <property type="evidence" value="ECO:0007669"/>
    <property type="project" value="InterPro"/>
</dbReference>
<dbReference type="GO" id="GO:0005737">
    <property type="term" value="C:cytoplasm"/>
    <property type="evidence" value="ECO:0007669"/>
    <property type="project" value="TreeGrafter"/>
</dbReference>
<dbReference type="FunFam" id="3.40.605.10:FF:000004">
    <property type="entry name" value="Aldehyde dehydrogenase"/>
    <property type="match status" value="1"/>
</dbReference>
<dbReference type="EMBL" id="JACJHR010000157">
    <property type="protein sequence ID" value="MBB2506244.1"/>
    <property type="molecule type" value="Genomic_DNA"/>
</dbReference>
<dbReference type="PANTHER" id="PTHR43570">
    <property type="entry name" value="ALDEHYDE DEHYDROGENASE"/>
    <property type="match status" value="1"/>
</dbReference>
<evidence type="ECO:0000256" key="3">
    <source>
        <dbReference type="ARBA" id="ARBA00023027"/>
    </source>
</evidence>
<dbReference type="PIRSF" id="PIRSF036492">
    <property type="entry name" value="ALDH"/>
    <property type="match status" value="1"/>
</dbReference>
<name>A0A8E1W883_9PSEU</name>
<dbReference type="PROSITE" id="PS00687">
    <property type="entry name" value="ALDEHYDE_DEHYDR_GLU"/>
    <property type="match status" value="1"/>
</dbReference>
<evidence type="ECO:0000256" key="5">
    <source>
        <dbReference type="PIRSR" id="PIRSR036492-1"/>
    </source>
</evidence>
<dbReference type="GO" id="GO:0004029">
    <property type="term" value="F:aldehyde dehydrogenase (NAD+) activity"/>
    <property type="evidence" value="ECO:0007669"/>
    <property type="project" value="TreeGrafter"/>
</dbReference>
<evidence type="ECO:0000313" key="9">
    <source>
        <dbReference type="EMBL" id="MBB2506244.1"/>
    </source>
</evidence>
<gene>
    <name evidence="9" type="ORF">H5411_44945</name>
</gene>
<feature type="active site" evidence="5 6">
    <location>
        <position position="219"/>
    </location>
</feature>
<dbReference type="InterPro" id="IPR016160">
    <property type="entry name" value="Ald_DH_CS_CYS"/>
</dbReference>
<dbReference type="InterPro" id="IPR016161">
    <property type="entry name" value="Ald_DH/histidinol_DH"/>
</dbReference>
<dbReference type="Gene3D" id="3.40.309.10">
    <property type="entry name" value="Aldehyde Dehydrogenase, Chain A, domain 2"/>
    <property type="match status" value="1"/>
</dbReference>
<evidence type="ECO:0000256" key="4">
    <source>
        <dbReference type="PIRNR" id="PIRNR036492"/>
    </source>
</evidence>
<dbReference type="Proteomes" id="UP000550260">
    <property type="component" value="Unassembled WGS sequence"/>
</dbReference>
<reference evidence="9 10" key="1">
    <citation type="submission" date="2020-08" db="EMBL/GenBank/DDBJ databases">
        <title>Amycolatopsis echigonensis JCM 21831.</title>
        <authorList>
            <person name="Tedsree N."/>
            <person name="Kuncharoen N."/>
            <person name="Likhitwitayawuid K."/>
            <person name="Tanasupawat S."/>
        </authorList>
    </citation>
    <scope>NUCLEOTIDE SEQUENCE [LARGE SCALE GENOMIC DNA]</scope>
    <source>
        <strain evidence="9 10">JCM 21831</strain>
    </source>
</reference>
<keyword evidence="2 4" id="KW-0560">Oxidoreductase</keyword>
<evidence type="ECO:0000256" key="1">
    <source>
        <dbReference type="ARBA" id="ARBA00009986"/>
    </source>
</evidence>
<evidence type="ECO:0000259" key="8">
    <source>
        <dbReference type="Pfam" id="PF00171"/>
    </source>
</evidence>
<dbReference type="InterPro" id="IPR015590">
    <property type="entry name" value="Aldehyde_DH_dom"/>
</dbReference>
<dbReference type="InterPro" id="IPR029510">
    <property type="entry name" value="Ald_DH_CS_GLU"/>
</dbReference>
<dbReference type="AlphaFoldDB" id="A0A8E1W883"/>
<comment type="caution">
    <text evidence="9">The sequence shown here is derived from an EMBL/GenBank/DDBJ whole genome shotgun (WGS) entry which is preliminary data.</text>
</comment>
<feature type="active site" evidence="5">
    <location>
        <position position="253"/>
    </location>
</feature>
<evidence type="ECO:0000313" key="10">
    <source>
        <dbReference type="Proteomes" id="UP000550260"/>
    </source>
</evidence>
<evidence type="ECO:0000256" key="7">
    <source>
        <dbReference type="RuleBase" id="RU003345"/>
    </source>
</evidence>
<dbReference type="InterPro" id="IPR016163">
    <property type="entry name" value="Ald_DH_C"/>
</dbReference>
<evidence type="ECO:0000256" key="6">
    <source>
        <dbReference type="PROSITE-ProRule" id="PRU10007"/>
    </source>
</evidence>
<dbReference type="PANTHER" id="PTHR43570:SF16">
    <property type="entry name" value="ALDEHYDE DEHYDROGENASE TYPE III, ISOFORM Q"/>
    <property type="match status" value="1"/>
</dbReference>
<dbReference type="SUPFAM" id="SSF53720">
    <property type="entry name" value="ALDH-like"/>
    <property type="match status" value="1"/>
</dbReference>
<proteinExistence type="inferred from homology"/>
<accession>A0A8E1W883</accession>
<comment type="similarity">
    <text evidence="1 4 7">Belongs to the aldehyde dehydrogenase family.</text>
</comment>
<sequence length="463" mass="50066">MPAPAGSSPEPAVDRVVAGLRQTFASGRTRSHAWRVRQLRAIERLLDERESEIAAALGEDLGRPPAEAWLGDIASTKAEATFARKRVGKWMKKRRTGLSLSSLPGRAWYQYEPLGTVLIIGPWNYPVYLSLGPLVAAVAAGNCAVVKPSEHAPASSALLARLIPQYLDPDAIAVVEGEAEVTQDLLAQGFDHAFFTGGTEIGKLIMSAAAPHLTPVTLELGGKSPVIVTRHADIEVAARRVAWVKLMNSGQTCIAPDYVLVDRSVREEFVNAVVKTIGAFRVDEAGTLRIVNRRQFDRVAALIEQADGVIACGGGTDAERLGIEPTVIVDPSPDSDVMAAEIFGPVLPVLTVDSLDEAISFVNARPKPLATYLFSKDFRDRDRVLDEVSSGGAVVNHVAMHCLEPHLPFGGVGDSGMGAYHGRWGFETFSHRKAVLAKPSRPDPAMVYPPYTEKKLKLMRRVF</sequence>
<dbReference type="CDD" id="cd07087">
    <property type="entry name" value="ALDH_F3-13-14_CALDH-like"/>
    <property type="match status" value="1"/>
</dbReference>
<dbReference type="Gene3D" id="3.40.605.10">
    <property type="entry name" value="Aldehyde Dehydrogenase, Chain A, domain 1"/>
    <property type="match status" value="1"/>
</dbReference>
<dbReference type="FunFam" id="3.40.309.10:FF:000003">
    <property type="entry name" value="Aldehyde dehydrogenase"/>
    <property type="match status" value="1"/>
</dbReference>
<dbReference type="PROSITE" id="PS00070">
    <property type="entry name" value="ALDEHYDE_DEHYDR_CYS"/>
    <property type="match status" value="1"/>
</dbReference>
<dbReference type="Pfam" id="PF00171">
    <property type="entry name" value="Aldedh"/>
    <property type="match status" value="1"/>
</dbReference>
<dbReference type="InterPro" id="IPR016162">
    <property type="entry name" value="Ald_DH_N"/>
</dbReference>
<feature type="domain" description="Aldehyde dehydrogenase" evidence="8">
    <location>
        <begin position="12"/>
        <end position="435"/>
    </location>
</feature>
<evidence type="ECO:0000256" key="2">
    <source>
        <dbReference type="ARBA" id="ARBA00023002"/>
    </source>
</evidence>